<organism evidence="3 4">
    <name type="scientific">Gemmatimonas phototrophica</name>
    <dbReference type="NCBI Taxonomy" id="1379270"/>
    <lineage>
        <taxon>Bacteria</taxon>
        <taxon>Pseudomonadati</taxon>
        <taxon>Gemmatimonadota</taxon>
        <taxon>Gemmatimonadia</taxon>
        <taxon>Gemmatimonadales</taxon>
        <taxon>Gemmatimonadaceae</taxon>
        <taxon>Gemmatimonas</taxon>
    </lineage>
</organism>
<accession>A0A143BJK0</accession>
<dbReference type="STRING" id="1379270.GEMMAAP_11380"/>
<dbReference type="eggNOG" id="ENOG5033TPR">
    <property type="taxonomic scope" value="Bacteria"/>
</dbReference>
<evidence type="ECO:0000256" key="1">
    <source>
        <dbReference type="SAM" id="MobiDB-lite"/>
    </source>
</evidence>
<name>A0A143BJK0_9BACT</name>
<dbReference type="KEGG" id="gph:GEMMAAP_11380"/>
<evidence type="ECO:0000313" key="3">
    <source>
        <dbReference type="EMBL" id="AMW05247.1"/>
    </source>
</evidence>
<evidence type="ECO:0000313" key="4">
    <source>
        <dbReference type="Proteomes" id="UP000076404"/>
    </source>
</evidence>
<gene>
    <name evidence="3" type="ORF">GEMMAAP_11380</name>
</gene>
<dbReference type="EMBL" id="CP011454">
    <property type="protein sequence ID" value="AMW05247.1"/>
    <property type="molecule type" value="Genomic_DNA"/>
</dbReference>
<feature type="compositionally biased region" description="Low complexity" evidence="1">
    <location>
        <begin position="8"/>
        <end position="17"/>
    </location>
</feature>
<dbReference type="Proteomes" id="UP000076404">
    <property type="component" value="Chromosome"/>
</dbReference>
<proteinExistence type="predicted"/>
<keyword evidence="4" id="KW-1185">Reference proteome</keyword>
<dbReference type="RefSeq" id="WP_026849662.1">
    <property type="nucleotide sequence ID" value="NZ_CP011454.1"/>
</dbReference>
<keyword evidence="2" id="KW-0472">Membrane</keyword>
<reference evidence="3 4" key="1">
    <citation type="journal article" date="2014" name="Proc. Natl. Acad. Sci. U.S.A.">
        <title>Functional type 2 photosynthetic reaction centers found in the rare bacterial phylum Gemmatimonadetes.</title>
        <authorList>
            <person name="Zeng Y."/>
            <person name="Feng F."/>
            <person name="Medova H."/>
            <person name="Dean J."/>
            <person name="Koblizek M."/>
        </authorList>
    </citation>
    <scope>NUCLEOTIDE SEQUENCE [LARGE SCALE GENOMIC DNA]</scope>
    <source>
        <strain evidence="3 4">AP64</strain>
    </source>
</reference>
<protein>
    <recommendedName>
        <fullName evidence="5">Type 4 fimbrial biogenesis protein PilX N-terminal domain-containing protein</fullName>
    </recommendedName>
</protein>
<evidence type="ECO:0000256" key="2">
    <source>
        <dbReference type="SAM" id="Phobius"/>
    </source>
</evidence>
<evidence type="ECO:0008006" key="5">
    <source>
        <dbReference type="Google" id="ProtNLM"/>
    </source>
</evidence>
<dbReference type="OrthoDB" id="9828465at2"/>
<keyword evidence="2" id="KW-1133">Transmembrane helix</keyword>
<sequence>MIIHPQQDSSDTTTSVAVDDDAPPRGRLVRARRGVALILTLVVVVVLAILSTGAVISSMQEFRGGRNALVEQRAFAVAEFGLNSEISNWDRGRNLPPPRGMAIGAIDSANVFVAQGDTAKVFIQRLTDNTFWVRSVGRASIGNAQLESQRMTNMVVRIAYPTINPGGAIVTAGDVRVSGNATVTGTNTDPTNWTQCSSIVGRDTFAITYAPGKTVQTGGSSAIIGGTHADPAAGDSNTYVRYGTESWNSLVAAADISLPGGSYGPGPVGTSTTCDLSGTLNWGEPLRGGTGHVKGCEDYFPIIYFSGTATLSKGRGQGILLVNGDIRTVGNFQWYGLIIARDDIVKGAGTFDLWGSAMSRNANVQDDNSIVGTSKFQWSKCAVESALRGSAILTRTKERSWAQLY</sequence>
<dbReference type="AlphaFoldDB" id="A0A143BJK0"/>
<keyword evidence="2" id="KW-0812">Transmembrane</keyword>
<feature type="region of interest" description="Disordered" evidence="1">
    <location>
        <begin position="1"/>
        <end position="23"/>
    </location>
</feature>
<feature type="transmembrane region" description="Helical" evidence="2">
    <location>
        <begin position="35"/>
        <end position="56"/>
    </location>
</feature>
<reference evidence="3 4" key="2">
    <citation type="journal article" date="2016" name="Environ. Microbiol. Rep.">
        <title>Metagenomic evidence for the presence of phototrophic Gemmatimonadetes bacteria in diverse environments.</title>
        <authorList>
            <person name="Zeng Y."/>
            <person name="Baumbach J."/>
            <person name="Barbosa E.G."/>
            <person name="Azevedo V."/>
            <person name="Zhang C."/>
            <person name="Koblizek M."/>
        </authorList>
    </citation>
    <scope>NUCLEOTIDE SEQUENCE [LARGE SCALE GENOMIC DNA]</scope>
    <source>
        <strain evidence="3 4">AP64</strain>
    </source>
</reference>